<keyword evidence="1 7" id="KW-1003">Cell membrane</keyword>
<evidence type="ECO:0000313" key="9">
    <source>
        <dbReference type="Proteomes" id="UP000095200"/>
    </source>
</evidence>
<reference evidence="9" key="1">
    <citation type="submission" date="2016-06" db="EMBL/GenBank/DDBJ databases">
        <title>Draft genome sequence of Desulfoplanes formicivorans strain Pf12B.</title>
        <authorList>
            <person name="Watanabe M."/>
            <person name="Kojima H."/>
            <person name="Fukui M."/>
        </authorList>
    </citation>
    <scope>NUCLEOTIDE SEQUENCE [LARGE SCALE GENOMIC DNA]</scope>
    <source>
        <strain evidence="9">Pf12B</strain>
    </source>
</reference>
<evidence type="ECO:0000256" key="1">
    <source>
        <dbReference type="ARBA" id="ARBA00022475"/>
    </source>
</evidence>
<evidence type="ECO:0000313" key="8">
    <source>
        <dbReference type="EMBL" id="GAU08380.1"/>
    </source>
</evidence>
<evidence type="ECO:0000256" key="5">
    <source>
        <dbReference type="ARBA" id="ARBA00023143"/>
    </source>
</evidence>
<dbReference type="EMBL" id="BDFE01000015">
    <property type="protein sequence ID" value="GAU08380.1"/>
    <property type="molecule type" value="Genomic_DNA"/>
</dbReference>
<organism evidence="8 9">
    <name type="scientific">Desulfoplanes formicivorans</name>
    <dbReference type="NCBI Taxonomy" id="1592317"/>
    <lineage>
        <taxon>Bacteria</taxon>
        <taxon>Pseudomonadati</taxon>
        <taxon>Thermodesulfobacteriota</taxon>
        <taxon>Desulfovibrionia</taxon>
        <taxon>Desulfovibrionales</taxon>
        <taxon>Desulfoplanaceae</taxon>
        <taxon>Desulfoplanes</taxon>
    </lineage>
</organism>
<dbReference type="InterPro" id="IPR052205">
    <property type="entry name" value="FliO/MopB"/>
</dbReference>
<dbReference type="GO" id="GO:0044781">
    <property type="term" value="P:bacterial-type flagellum organization"/>
    <property type="evidence" value="ECO:0007669"/>
    <property type="project" value="UniProtKB-UniRule"/>
</dbReference>
<proteinExistence type="inferred from homology"/>
<keyword evidence="9" id="KW-1185">Reference proteome</keyword>
<comment type="caution">
    <text evidence="8">The sequence shown here is derived from an EMBL/GenBank/DDBJ whole genome shotgun (WGS) entry which is preliminary data.</text>
</comment>
<dbReference type="STRING" id="1592317.DPF_1088"/>
<sequence length="119" mass="12821">MPNATSFSGSSSYMGDFLHMLGWLCVILALVFVVLYLLKRFGPQAGLSMGGGKSVKILGQVSLGPKKHLVVVRFLNKILVLGVTDTQINLVTEMTTDESTSFEDVLDATTRGNKTSRPG</sequence>
<name>A0A194AGP3_9BACT</name>
<dbReference type="OrthoDB" id="5472171at2"/>
<evidence type="ECO:0000256" key="7">
    <source>
        <dbReference type="RuleBase" id="RU362064"/>
    </source>
</evidence>
<dbReference type="Proteomes" id="UP000095200">
    <property type="component" value="Unassembled WGS sequence"/>
</dbReference>
<dbReference type="PANTHER" id="PTHR38766">
    <property type="entry name" value="FLAGELLAR PROTEIN FLIO"/>
    <property type="match status" value="1"/>
</dbReference>
<protein>
    <recommendedName>
        <fullName evidence="7">Flagellar protein</fullName>
    </recommendedName>
</protein>
<comment type="subcellular location">
    <subcellularLocation>
        <location evidence="7">Cell membrane</location>
    </subcellularLocation>
    <subcellularLocation>
        <location evidence="7">Bacterial flagellum basal body</location>
    </subcellularLocation>
</comment>
<gene>
    <name evidence="8" type="ORF">DPF_1088</name>
</gene>
<dbReference type="GO" id="GO:0005886">
    <property type="term" value="C:plasma membrane"/>
    <property type="evidence" value="ECO:0007669"/>
    <property type="project" value="UniProtKB-SubCell"/>
</dbReference>
<keyword evidence="3 7" id="KW-1133">Transmembrane helix</keyword>
<keyword evidence="2 7" id="KW-0812">Transmembrane</keyword>
<dbReference type="RefSeq" id="WP_141721064.1">
    <property type="nucleotide sequence ID" value="NZ_BDFE01000015.1"/>
</dbReference>
<keyword evidence="8" id="KW-0969">Cilium</keyword>
<dbReference type="NCBIfam" id="TIGR03500">
    <property type="entry name" value="FliO_TIGR"/>
    <property type="match status" value="1"/>
</dbReference>
<accession>A0A194AGP3</accession>
<dbReference type="PANTHER" id="PTHR38766:SF1">
    <property type="entry name" value="FLAGELLAR PROTEIN FLIO"/>
    <property type="match status" value="1"/>
</dbReference>
<keyword evidence="8" id="KW-0282">Flagellum</keyword>
<dbReference type="InterPro" id="IPR022781">
    <property type="entry name" value="Flagellar_biosynth_FliO"/>
</dbReference>
<evidence type="ECO:0000256" key="2">
    <source>
        <dbReference type="ARBA" id="ARBA00022692"/>
    </source>
</evidence>
<dbReference type="AlphaFoldDB" id="A0A194AGP3"/>
<dbReference type="Pfam" id="PF04347">
    <property type="entry name" value="FliO"/>
    <property type="match status" value="1"/>
</dbReference>
<keyword evidence="5 7" id="KW-0975">Bacterial flagellum</keyword>
<feature type="transmembrane region" description="Helical" evidence="7">
    <location>
        <begin position="20"/>
        <end position="38"/>
    </location>
</feature>
<comment type="similarity">
    <text evidence="6 7">Belongs to the FliO/MopB family.</text>
</comment>
<evidence type="ECO:0000256" key="3">
    <source>
        <dbReference type="ARBA" id="ARBA00022989"/>
    </source>
</evidence>
<evidence type="ECO:0000256" key="6">
    <source>
        <dbReference type="ARBA" id="ARBA00037937"/>
    </source>
</evidence>
<keyword evidence="4 7" id="KW-0472">Membrane</keyword>
<keyword evidence="8" id="KW-0966">Cell projection</keyword>
<dbReference type="GO" id="GO:0009425">
    <property type="term" value="C:bacterial-type flagellum basal body"/>
    <property type="evidence" value="ECO:0007669"/>
    <property type="project" value="UniProtKB-SubCell"/>
</dbReference>
<evidence type="ECO:0000256" key="4">
    <source>
        <dbReference type="ARBA" id="ARBA00023136"/>
    </source>
</evidence>